<dbReference type="PROSITE" id="PS51257">
    <property type="entry name" value="PROKAR_LIPOPROTEIN"/>
    <property type="match status" value="1"/>
</dbReference>
<feature type="compositionally biased region" description="Low complexity" evidence="2">
    <location>
        <begin position="33"/>
        <end position="52"/>
    </location>
</feature>
<dbReference type="AlphaFoldDB" id="A0A3D9IUB3"/>
<evidence type="ECO:0000256" key="2">
    <source>
        <dbReference type="SAM" id="MobiDB-lite"/>
    </source>
</evidence>
<protein>
    <submittedName>
        <fullName evidence="4">ABC-type glycerol-3-phosphate transport system substrate-binding protein</fullName>
    </submittedName>
</protein>
<dbReference type="PANTHER" id="PTHR43649:SF33">
    <property type="entry name" value="POLYGALACTURONAN_RHAMNOGALACTURONAN-BINDING PROTEIN YTCQ"/>
    <property type="match status" value="1"/>
</dbReference>
<dbReference type="Proteomes" id="UP000256977">
    <property type="component" value="Unassembled WGS sequence"/>
</dbReference>
<keyword evidence="5" id="KW-1185">Reference proteome</keyword>
<dbReference type="PANTHER" id="PTHR43649">
    <property type="entry name" value="ARABINOSE-BINDING PROTEIN-RELATED"/>
    <property type="match status" value="1"/>
</dbReference>
<keyword evidence="1 3" id="KW-0732">Signal</keyword>
<evidence type="ECO:0000313" key="5">
    <source>
        <dbReference type="Proteomes" id="UP000256977"/>
    </source>
</evidence>
<name>A0A3D9IUB3_9BACL</name>
<dbReference type="Gene3D" id="3.40.190.10">
    <property type="entry name" value="Periplasmic binding protein-like II"/>
    <property type="match status" value="2"/>
</dbReference>
<proteinExistence type="predicted"/>
<feature type="signal peptide" evidence="3">
    <location>
        <begin position="1"/>
        <end position="23"/>
    </location>
</feature>
<dbReference type="OrthoDB" id="2490894at2"/>
<reference evidence="4 5" key="1">
    <citation type="submission" date="2018-07" db="EMBL/GenBank/DDBJ databases">
        <title>Genomic Encyclopedia of Type Strains, Phase III (KMG-III): the genomes of soil and plant-associated and newly described type strains.</title>
        <authorList>
            <person name="Whitman W."/>
        </authorList>
    </citation>
    <scope>NUCLEOTIDE SEQUENCE [LARGE SCALE GENOMIC DNA]</scope>
    <source>
        <strain evidence="4 5">CECT 7287</strain>
    </source>
</reference>
<evidence type="ECO:0000256" key="1">
    <source>
        <dbReference type="ARBA" id="ARBA00022729"/>
    </source>
</evidence>
<feature type="region of interest" description="Disordered" evidence="2">
    <location>
        <begin position="27"/>
        <end position="53"/>
    </location>
</feature>
<dbReference type="InterPro" id="IPR050490">
    <property type="entry name" value="Bact_solute-bd_prot1"/>
</dbReference>
<sequence length="542" mass="61287">MRKRWKAISLVLVISLMSAALMACSGNNKDKTASPSSSSSSSSSSAPESSAPAKEDPLVVNMLLIGATEIPQENNPMRQWLLENKNIDLRLTMSNGEVADQMNMMLAGGDVPDVVRYVTNEVSNSILNKWGDAGLIVPLDEWLEKYPNLLKFSDKSYNESVYANKKDGKMYVLPVNFANHPDVIKKVVGFFIKEDWLKQVGMEVPKTPDELFNVLMAFKEKIADVDGKPIIPATFDHLGRQSFMYTWTQNWYNLSEDHKELYWWFNHPQIEEYMVFMNKLYNNGLLDREFLTQQPDQYQAKLSSGRVGFTFNTHGPMDIANGVLKTGDANNRYVPSAPIRIEGLPMPIHGAANYNGFEGIAISKKFAENGRNLERFMEFLNWNATDEGAFLLQNGVEGEYYVKNAEGLFEPKPEVKAELDKGDASFEMSTGLKAYNLLKFNVVPAVTVEPGTEEFKLAQTAWTEGLAIDDNLFNPAGTGPEWDKHWGNLWPEIDKWQAKAVFAKTEDEARKITKEMLEHFKKIGAPEVTEEKLRLIDEYLKK</sequence>
<comment type="caution">
    <text evidence="4">The sequence shown here is derived from an EMBL/GenBank/DDBJ whole genome shotgun (WGS) entry which is preliminary data.</text>
</comment>
<evidence type="ECO:0000256" key="3">
    <source>
        <dbReference type="SAM" id="SignalP"/>
    </source>
</evidence>
<accession>A0A3D9IUB3</accession>
<gene>
    <name evidence="4" type="ORF">DFP98_120101</name>
</gene>
<dbReference type="SUPFAM" id="SSF53850">
    <property type="entry name" value="Periplasmic binding protein-like II"/>
    <property type="match status" value="1"/>
</dbReference>
<evidence type="ECO:0000313" key="4">
    <source>
        <dbReference type="EMBL" id="RED65351.1"/>
    </source>
</evidence>
<organism evidence="4 5">
    <name type="scientific">Cohnella phaseoli</name>
    <dbReference type="NCBI Taxonomy" id="456490"/>
    <lineage>
        <taxon>Bacteria</taxon>
        <taxon>Bacillati</taxon>
        <taxon>Bacillota</taxon>
        <taxon>Bacilli</taxon>
        <taxon>Bacillales</taxon>
        <taxon>Paenibacillaceae</taxon>
        <taxon>Cohnella</taxon>
    </lineage>
</organism>
<dbReference type="RefSeq" id="WP_116063015.1">
    <property type="nucleotide sequence ID" value="NZ_QRDZ01000020.1"/>
</dbReference>
<feature type="chain" id="PRO_5038994175" evidence="3">
    <location>
        <begin position="24"/>
        <end position="542"/>
    </location>
</feature>
<dbReference type="EMBL" id="QRDZ01000020">
    <property type="protein sequence ID" value="RED65351.1"/>
    <property type="molecule type" value="Genomic_DNA"/>
</dbReference>